<feature type="binding site" evidence="6">
    <location>
        <position position="101"/>
    </location>
    <ligand>
        <name>(6S)-NADPHX</name>
        <dbReference type="ChEBI" id="CHEBI:64076"/>
    </ligand>
</feature>
<sequence length="291" mass="30554">MKDLTEQILQDVITTRPQESFKGTFGKVLLVGGNHQFGGAIIMAAAAAVNAGAGLVTVACDLVNRTALHARLPEAMVIDFSNQAALLEMLNGVDTIVVGPGLGEEEQSLAVLKTVFANTKPTQTVVIDGSAITLMATHQLAAPAGHLVFTPHQMEWQRLSGIPIKDQAEALNQAVQEKLGGTVVLKRHHTEIYTANGTFRLPIGSAAQAVGGMGDTLAGMVGGFCAQFKEAGDQAILAAVYAHSAIADQIAKDQYIVLPTQIATALPSFMKKVEQGPATHHIGFLGGELRC</sequence>
<name>A0A1D7ZVE3_LIMFE</name>
<evidence type="ECO:0000256" key="1">
    <source>
        <dbReference type="ARBA" id="ARBA00022741"/>
    </source>
</evidence>
<comment type="function">
    <text evidence="6">Catalyzes the dehydration of the S-form of NAD(P)HX at the expense of ADP, which is converted to AMP. Together with NAD(P)HX epimerase, which catalyzes the epimerization of the S- and R-forms, the enzyme allows the repair of both epimers of NAD(P)HX, a damaged form of NAD(P)H that is a result of enzymatic or heat-dependent hydration.</text>
</comment>
<evidence type="ECO:0000313" key="8">
    <source>
        <dbReference type="EMBL" id="AOR73837.1"/>
    </source>
</evidence>
<comment type="catalytic activity">
    <reaction evidence="6">
        <text>(6S)-NADPHX + ADP = AMP + phosphate + NADPH + H(+)</text>
        <dbReference type="Rhea" id="RHEA:32235"/>
        <dbReference type="ChEBI" id="CHEBI:15378"/>
        <dbReference type="ChEBI" id="CHEBI:43474"/>
        <dbReference type="ChEBI" id="CHEBI:57783"/>
        <dbReference type="ChEBI" id="CHEBI:64076"/>
        <dbReference type="ChEBI" id="CHEBI:456215"/>
        <dbReference type="ChEBI" id="CHEBI:456216"/>
        <dbReference type="EC" id="4.2.1.136"/>
    </reaction>
</comment>
<dbReference type="Gene3D" id="3.40.1190.20">
    <property type="match status" value="1"/>
</dbReference>
<dbReference type="GO" id="GO:0110051">
    <property type="term" value="P:metabolite repair"/>
    <property type="evidence" value="ECO:0007669"/>
    <property type="project" value="TreeGrafter"/>
</dbReference>
<dbReference type="AlphaFoldDB" id="A0A1D7ZVE3"/>
<keyword evidence="5 6" id="KW-0456">Lyase</keyword>
<keyword evidence="2 6" id="KW-0067">ATP-binding</keyword>
<feature type="binding site" evidence="6">
    <location>
        <position position="152"/>
    </location>
    <ligand>
        <name>(6S)-NADPHX</name>
        <dbReference type="ChEBI" id="CHEBI:64076"/>
    </ligand>
</feature>
<dbReference type="RefSeq" id="WP_069775672.1">
    <property type="nucleotide sequence ID" value="NZ_CP017151.1"/>
</dbReference>
<keyword evidence="4 6" id="KW-0520">NAD</keyword>
<dbReference type="HAMAP" id="MF_01965">
    <property type="entry name" value="NADHX_dehydratase"/>
    <property type="match status" value="1"/>
</dbReference>
<evidence type="ECO:0000256" key="2">
    <source>
        <dbReference type="ARBA" id="ARBA00022840"/>
    </source>
</evidence>
<keyword evidence="1 6" id="KW-0547">Nucleotide-binding</keyword>
<dbReference type="GO" id="GO:0052855">
    <property type="term" value="F:ADP-dependent NAD(P)H-hydrate dehydratase activity"/>
    <property type="evidence" value="ECO:0007669"/>
    <property type="project" value="UniProtKB-UniRule"/>
</dbReference>
<dbReference type="Proteomes" id="UP000094714">
    <property type="component" value="Chromosome"/>
</dbReference>
<evidence type="ECO:0000256" key="5">
    <source>
        <dbReference type="ARBA" id="ARBA00023239"/>
    </source>
</evidence>
<evidence type="ECO:0000256" key="4">
    <source>
        <dbReference type="ARBA" id="ARBA00023027"/>
    </source>
</evidence>
<feature type="binding site" evidence="6">
    <location>
        <position position="40"/>
    </location>
    <ligand>
        <name>(6S)-NADPHX</name>
        <dbReference type="ChEBI" id="CHEBI:64076"/>
    </ligand>
</feature>
<dbReference type="PANTHER" id="PTHR12592:SF0">
    <property type="entry name" value="ATP-DEPENDENT (S)-NAD(P)H-HYDRATE DEHYDRATASE"/>
    <property type="match status" value="1"/>
</dbReference>
<reference evidence="8 9" key="1">
    <citation type="submission" date="2016-09" db="EMBL/GenBank/DDBJ databases">
        <title>Genome Sequence of the Lactobacillus fermentum strain NCC2970 (CNCM I-5068).</title>
        <authorList>
            <person name="Barretto C."/>
            <person name="Ngom-Bru C."/>
            <person name="Genevaz A."/>
            <person name="Fournier C."/>
            <person name="Moine D."/>
            <person name="Kassam M."/>
            <person name="Iltis A."/>
            <person name="Sagory-Zalkind P."/>
            <person name="Faucherand G."/>
            <person name="Descombes P."/>
            <person name="Duboux S."/>
        </authorList>
    </citation>
    <scope>NUCLEOTIDE SEQUENCE [LARGE SCALE GENOMIC DNA]</scope>
    <source>
        <strain evidence="8 9">NCC2970</strain>
    </source>
</reference>
<gene>
    <name evidence="6" type="primary">nnrD</name>
    <name evidence="8" type="ORF">LACFE_CDS0363</name>
</gene>
<organism evidence="8 9">
    <name type="scientific">Limosilactobacillus fermentum</name>
    <name type="common">Lactobacillus fermentum</name>
    <dbReference type="NCBI Taxonomy" id="1613"/>
    <lineage>
        <taxon>Bacteria</taxon>
        <taxon>Bacillati</taxon>
        <taxon>Bacillota</taxon>
        <taxon>Bacilli</taxon>
        <taxon>Lactobacillales</taxon>
        <taxon>Lactobacillaceae</taxon>
        <taxon>Limosilactobacillus</taxon>
    </lineage>
</organism>
<dbReference type="SUPFAM" id="SSF53613">
    <property type="entry name" value="Ribokinase-like"/>
    <property type="match status" value="1"/>
</dbReference>
<dbReference type="PROSITE" id="PS01050">
    <property type="entry name" value="YJEF_C_2"/>
    <property type="match status" value="1"/>
</dbReference>
<dbReference type="PANTHER" id="PTHR12592">
    <property type="entry name" value="ATP-DEPENDENT (S)-NAD(P)H-HYDRATE DEHYDRATASE FAMILY MEMBER"/>
    <property type="match status" value="1"/>
</dbReference>
<dbReference type="EMBL" id="CP017151">
    <property type="protein sequence ID" value="AOR73837.1"/>
    <property type="molecule type" value="Genomic_DNA"/>
</dbReference>
<dbReference type="InterPro" id="IPR017953">
    <property type="entry name" value="Carbohydrate_kinase_pred_CS"/>
</dbReference>
<protein>
    <recommendedName>
        <fullName evidence="6">ADP-dependent (S)-NAD(P)H-hydrate dehydratase</fullName>
        <ecNumber evidence="6">4.2.1.136</ecNumber>
    </recommendedName>
    <alternativeName>
        <fullName evidence="6">ADP-dependent NAD(P)HX dehydratase</fullName>
    </alternativeName>
</protein>
<evidence type="ECO:0000259" key="7">
    <source>
        <dbReference type="PROSITE" id="PS51383"/>
    </source>
</evidence>
<dbReference type="NCBIfam" id="TIGR00196">
    <property type="entry name" value="yjeF_cterm"/>
    <property type="match status" value="1"/>
</dbReference>
<dbReference type="GO" id="GO:0005524">
    <property type="term" value="F:ATP binding"/>
    <property type="evidence" value="ECO:0007669"/>
    <property type="project" value="UniProtKB-KW"/>
</dbReference>
<comment type="cofactor">
    <cofactor evidence="6">
        <name>Mg(2+)</name>
        <dbReference type="ChEBI" id="CHEBI:18420"/>
    </cofactor>
</comment>
<evidence type="ECO:0000313" key="9">
    <source>
        <dbReference type="Proteomes" id="UP000094714"/>
    </source>
</evidence>
<feature type="binding site" evidence="6">
    <location>
        <position position="214"/>
    </location>
    <ligand>
        <name>AMP</name>
        <dbReference type="ChEBI" id="CHEBI:456215"/>
    </ligand>
</feature>
<dbReference type="Pfam" id="PF01256">
    <property type="entry name" value="Carb_kinase"/>
    <property type="match status" value="1"/>
</dbReference>
<dbReference type="PATRIC" id="fig|1613.112.peg.384"/>
<dbReference type="GO" id="GO:0046496">
    <property type="term" value="P:nicotinamide nucleotide metabolic process"/>
    <property type="evidence" value="ECO:0007669"/>
    <property type="project" value="UniProtKB-UniRule"/>
</dbReference>
<dbReference type="PROSITE" id="PS51383">
    <property type="entry name" value="YJEF_C_3"/>
    <property type="match status" value="1"/>
</dbReference>
<comment type="subunit">
    <text evidence="6">Homotetramer.</text>
</comment>
<dbReference type="GO" id="GO:0052856">
    <property type="term" value="F:NAD(P)HX epimerase activity"/>
    <property type="evidence" value="ECO:0007669"/>
    <property type="project" value="TreeGrafter"/>
</dbReference>
<feature type="domain" description="YjeF C-terminal" evidence="7">
    <location>
        <begin position="5"/>
        <end position="273"/>
    </location>
</feature>
<comment type="similarity">
    <text evidence="6">Belongs to the NnrD/CARKD family.</text>
</comment>
<proteinExistence type="inferred from homology"/>
<dbReference type="InterPro" id="IPR029056">
    <property type="entry name" value="Ribokinase-like"/>
</dbReference>
<accession>A0A1D7ZVE3</accession>
<evidence type="ECO:0000256" key="6">
    <source>
        <dbReference type="HAMAP-Rule" id="MF_01965"/>
    </source>
</evidence>
<evidence type="ECO:0000256" key="3">
    <source>
        <dbReference type="ARBA" id="ARBA00022857"/>
    </source>
</evidence>
<keyword evidence="3 6" id="KW-0521">NADP</keyword>
<dbReference type="EC" id="4.2.1.136" evidence="6"/>
<comment type="catalytic activity">
    <reaction evidence="6">
        <text>(6S)-NADHX + ADP = AMP + phosphate + NADH + H(+)</text>
        <dbReference type="Rhea" id="RHEA:32223"/>
        <dbReference type="ChEBI" id="CHEBI:15378"/>
        <dbReference type="ChEBI" id="CHEBI:43474"/>
        <dbReference type="ChEBI" id="CHEBI:57945"/>
        <dbReference type="ChEBI" id="CHEBI:64074"/>
        <dbReference type="ChEBI" id="CHEBI:456215"/>
        <dbReference type="ChEBI" id="CHEBI:456216"/>
        <dbReference type="EC" id="4.2.1.136"/>
    </reaction>
</comment>
<dbReference type="InterPro" id="IPR000631">
    <property type="entry name" value="CARKD"/>
</dbReference>
<feature type="binding site" evidence="6">
    <location>
        <position position="215"/>
    </location>
    <ligand>
        <name>(6S)-NADPHX</name>
        <dbReference type="ChEBI" id="CHEBI:64076"/>
    </ligand>
</feature>
<feature type="binding site" evidence="6">
    <location>
        <begin position="186"/>
        <end position="190"/>
    </location>
    <ligand>
        <name>AMP</name>
        <dbReference type="ChEBI" id="CHEBI:456215"/>
    </ligand>
</feature>
<dbReference type="CDD" id="cd01171">
    <property type="entry name" value="YXKO-related"/>
    <property type="match status" value="1"/>
</dbReference>